<sequence>MRRQLMGFLLALGAVHTGCGGAPEFTSTAGDEDSLVESQQDALASATTLYDDALGSGWEDWSYATHSLTATSPVFAGTRSISATFGAWKGVYLHHAGVPTTGYGFVELQVHPGATSNPALAVYATVGTSQKTPVALNPFCAGGTIKASAWTLCRVPLTNLGAANASLSGFVVMENAGRTLPAMNFDNLRLAASTTAPAAPTGLKATGSSTDIALGWSAVTGATGYNVYRATSQTGTYTKLTSAPVTAASYKDTGAVTGTAYWYVVTALNAAGESPRSAAVTGTRTAPTGVSITVTPLSATLARGGVQTFTARVTGATNTAVTWSIQEGATGGSITSSGTYTAPQTAGSYHVVATSNADTTKKALADITVTGPVGSTNKWVSGYYTGWNADEYPPEKVDFTALTHIIVGRVTPKPDGTVSALFDNSNGSAMAKTLSTRAHAAGRKAIIMVGGAGEHAGWVGAATSANREKFVTNLLKVMDDHGYDGLDIDWEPVEEADKPNLLALVQRLRQVRPNMLLTFPIGWVNNNFSGDAELKWYPQLATYLDQVNIMSYEMIGVWDGWDSWFTSALTGESGTHPTSVESSLKAWVNAGIPKAKLGMGIPFYGLAWRNITGPRQPFTNWSDYVGGDNSFTYKKILQLSKTGTLKWDTAAQANYVTFSTPVEDGTVRWITYDGPEAIQAKGQYAKANGYGGTIIWTINQGCTDPATGANPLLTEVKKAFLQ</sequence>
<dbReference type="EMBL" id="RAWB01000343">
    <property type="protein sequence ID" value="RKH52944.1"/>
    <property type="molecule type" value="Genomic_DNA"/>
</dbReference>
<dbReference type="SMART" id="SM00636">
    <property type="entry name" value="Glyco_18"/>
    <property type="match status" value="1"/>
</dbReference>
<dbReference type="PROSITE" id="PS01095">
    <property type="entry name" value="GH18_1"/>
    <property type="match status" value="1"/>
</dbReference>
<gene>
    <name evidence="10" type="ORF">D7V93_27380</name>
</gene>
<dbReference type="GO" id="GO:0005975">
    <property type="term" value="P:carbohydrate metabolic process"/>
    <property type="evidence" value="ECO:0007669"/>
    <property type="project" value="InterPro"/>
</dbReference>
<dbReference type="InterPro" id="IPR050314">
    <property type="entry name" value="Glycosyl_Hydrlase_18"/>
</dbReference>
<organism evidence="10 11">
    <name type="scientific">Corallococcus llansteffanensis</name>
    <dbReference type="NCBI Taxonomy" id="2316731"/>
    <lineage>
        <taxon>Bacteria</taxon>
        <taxon>Pseudomonadati</taxon>
        <taxon>Myxococcota</taxon>
        <taxon>Myxococcia</taxon>
        <taxon>Myxococcales</taxon>
        <taxon>Cystobacterineae</taxon>
        <taxon>Myxococcaceae</taxon>
        <taxon>Corallococcus</taxon>
    </lineage>
</organism>
<dbReference type="Pfam" id="PF00704">
    <property type="entry name" value="Glyco_hydro_18"/>
    <property type="match status" value="1"/>
</dbReference>
<feature type="domain" description="GH18" evidence="9">
    <location>
        <begin position="378"/>
        <end position="722"/>
    </location>
</feature>
<dbReference type="Gene3D" id="2.60.40.10">
    <property type="entry name" value="Immunoglobulins"/>
    <property type="match status" value="1"/>
</dbReference>
<dbReference type="InterPro" id="IPR001223">
    <property type="entry name" value="Glyco_hydro18_cat"/>
</dbReference>
<keyword evidence="11" id="KW-1185">Reference proteome</keyword>
<dbReference type="AlphaFoldDB" id="A0A3A8PMU3"/>
<evidence type="ECO:0000313" key="10">
    <source>
        <dbReference type="EMBL" id="RKH52944.1"/>
    </source>
</evidence>
<dbReference type="Proteomes" id="UP000272888">
    <property type="component" value="Unassembled WGS sequence"/>
</dbReference>
<evidence type="ECO:0000313" key="11">
    <source>
        <dbReference type="Proteomes" id="UP000272888"/>
    </source>
</evidence>
<evidence type="ECO:0000256" key="1">
    <source>
        <dbReference type="ARBA" id="ARBA00000822"/>
    </source>
</evidence>
<keyword evidence="5" id="KW-0146">Chitin degradation</keyword>
<proteinExistence type="inferred from homology"/>
<dbReference type="Pfam" id="PF00041">
    <property type="entry name" value="fn3"/>
    <property type="match status" value="1"/>
</dbReference>
<evidence type="ECO:0000256" key="3">
    <source>
        <dbReference type="ARBA" id="ARBA00012729"/>
    </source>
</evidence>
<dbReference type="InterPro" id="IPR003961">
    <property type="entry name" value="FN3_dom"/>
</dbReference>
<dbReference type="InterPro" id="IPR011583">
    <property type="entry name" value="Chitinase_II/V-like_cat"/>
</dbReference>
<evidence type="ECO:0000259" key="9">
    <source>
        <dbReference type="PROSITE" id="PS51910"/>
    </source>
</evidence>
<dbReference type="GO" id="GO:0005576">
    <property type="term" value="C:extracellular region"/>
    <property type="evidence" value="ECO:0007669"/>
    <property type="project" value="TreeGrafter"/>
</dbReference>
<name>A0A3A8PMU3_9BACT</name>
<dbReference type="GO" id="GO:0008843">
    <property type="term" value="F:endochitinase activity"/>
    <property type="evidence" value="ECO:0007669"/>
    <property type="project" value="UniProtKB-EC"/>
</dbReference>
<dbReference type="Gene3D" id="3.20.20.80">
    <property type="entry name" value="Glycosidases"/>
    <property type="match status" value="2"/>
</dbReference>
<comment type="catalytic activity">
    <reaction evidence="1">
        <text>Random endo-hydrolysis of N-acetyl-beta-D-glucosaminide (1-&gt;4)-beta-linkages in chitin and chitodextrins.</text>
        <dbReference type="EC" id="3.2.1.14"/>
    </reaction>
</comment>
<evidence type="ECO:0000256" key="6">
    <source>
        <dbReference type="ARBA" id="ARBA00023295"/>
    </source>
</evidence>
<dbReference type="InterPro" id="IPR017853">
    <property type="entry name" value="GH"/>
</dbReference>
<dbReference type="PANTHER" id="PTHR11177:SF317">
    <property type="entry name" value="CHITINASE 12-RELATED"/>
    <property type="match status" value="1"/>
</dbReference>
<dbReference type="Gene3D" id="2.60.120.430">
    <property type="entry name" value="Galactose-binding lectin"/>
    <property type="match status" value="1"/>
</dbReference>
<evidence type="ECO:0000256" key="2">
    <source>
        <dbReference type="ARBA" id="ARBA00009121"/>
    </source>
</evidence>
<dbReference type="CDD" id="cd00063">
    <property type="entry name" value="FN3"/>
    <property type="match status" value="1"/>
</dbReference>
<protein>
    <recommendedName>
        <fullName evidence="3">chitinase</fullName>
        <ecNumber evidence="3">3.2.1.14</ecNumber>
    </recommendedName>
</protein>
<dbReference type="GO" id="GO:0008061">
    <property type="term" value="F:chitin binding"/>
    <property type="evidence" value="ECO:0007669"/>
    <property type="project" value="InterPro"/>
</dbReference>
<dbReference type="SUPFAM" id="SSF51445">
    <property type="entry name" value="(Trans)glycosidases"/>
    <property type="match status" value="1"/>
</dbReference>
<dbReference type="SMART" id="SM00060">
    <property type="entry name" value="FN3"/>
    <property type="match status" value="1"/>
</dbReference>
<dbReference type="GO" id="GO:0006032">
    <property type="term" value="P:chitin catabolic process"/>
    <property type="evidence" value="ECO:0007669"/>
    <property type="project" value="UniProtKB-KW"/>
</dbReference>
<dbReference type="EC" id="3.2.1.14" evidence="3"/>
<dbReference type="InterPro" id="IPR001579">
    <property type="entry name" value="Glyco_hydro_18_chit_AS"/>
</dbReference>
<dbReference type="InterPro" id="IPR013783">
    <property type="entry name" value="Ig-like_fold"/>
</dbReference>
<dbReference type="PROSITE" id="PS51910">
    <property type="entry name" value="GH18_2"/>
    <property type="match status" value="1"/>
</dbReference>
<reference evidence="11" key="1">
    <citation type="submission" date="2018-09" db="EMBL/GenBank/DDBJ databases">
        <authorList>
            <person name="Livingstone P.G."/>
            <person name="Whitworth D.E."/>
        </authorList>
    </citation>
    <scope>NUCLEOTIDE SEQUENCE [LARGE SCALE GENOMIC DNA]</scope>
    <source>
        <strain evidence="11">CA051B</strain>
    </source>
</reference>
<dbReference type="PANTHER" id="PTHR11177">
    <property type="entry name" value="CHITINASE"/>
    <property type="match status" value="1"/>
</dbReference>
<evidence type="ECO:0000259" key="8">
    <source>
        <dbReference type="PROSITE" id="PS50853"/>
    </source>
</evidence>
<comment type="similarity">
    <text evidence="2">Belongs to the glycosyl hydrolase 18 family. Chitinase class II subfamily.</text>
</comment>
<dbReference type="PROSITE" id="PS50853">
    <property type="entry name" value="FN3"/>
    <property type="match status" value="1"/>
</dbReference>
<feature type="domain" description="Fibronectin type-III" evidence="8">
    <location>
        <begin position="196"/>
        <end position="288"/>
    </location>
</feature>
<evidence type="ECO:0000256" key="4">
    <source>
        <dbReference type="ARBA" id="ARBA00022801"/>
    </source>
</evidence>
<evidence type="ECO:0000256" key="5">
    <source>
        <dbReference type="ARBA" id="ARBA00023024"/>
    </source>
</evidence>
<evidence type="ECO:0000256" key="7">
    <source>
        <dbReference type="RuleBase" id="RU000489"/>
    </source>
</evidence>
<comment type="caution">
    <text evidence="10">The sequence shown here is derived from an EMBL/GenBank/DDBJ whole genome shotgun (WGS) entry which is preliminary data.</text>
</comment>
<keyword evidence="5" id="KW-0624">Polysaccharide degradation</keyword>
<dbReference type="InterPro" id="IPR036116">
    <property type="entry name" value="FN3_sf"/>
</dbReference>
<keyword evidence="4 7" id="KW-0378">Hydrolase</keyword>
<accession>A0A3A8PMU3</accession>
<dbReference type="SUPFAM" id="SSF49265">
    <property type="entry name" value="Fibronectin type III"/>
    <property type="match status" value="1"/>
</dbReference>
<keyword evidence="5" id="KW-0119">Carbohydrate metabolism</keyword>
<keyword evidence="6 7" id="KW-0326">Glycosidase</keyword>